<sequence>MPSDSADLIPSSQGLNAENLSIIVCRNSQGAEVRGTVHRLSRHMAVFEVYNPYSILQLSEVLTDFRVTVNDRMLYSGRAVVTNLVNTGIMLILEASLEEEGWMDPDIFAPLQQRLGLGEELATLLRDTSRIFQVSPNFKIVVIDILTVLTDLRRWLEQVELCVRSLPTGDRLESELYAIQEVEKLVLPALWPLFLKFEEAAAEVPQELLPVHRGYIKRQLHPIVLCSPFTYRTYQKPLGYAGDYEMVSMMLRSPYEGSSVFAKLINRVFLESPTVVAHRNRITYLTQKLHEETQRVQAEGRRIRVFNLGCGPAQEVQRMISTDDLSDQIDFTLVDFNDETLQHTQETLEQLRDLHGRQTGLQFIKKSVHQMMKEAGRPQAGGSGYDIVYCAGLFDYLSDRVCRRLLEIFYDMVAPGGLLIATNVHSRNPSRYWMECVMDWHLVYRNDEQFLGLAPSRAPAGVTAIREDETGVNIFMEVRKPMHV</sequence>
<comment type="caution">
    <text evidence="2">The sequence shown here is derived from an EMBL/GenBank/DDBJ whole genome shotgun (WGS) entry which is preliminary data.</text>
</comment>
<dbReference type="Pfam" id="PF12147">
    <property type="entry name" value="Methyltransf_20"/>
    <property type="match status" value="1"/>
</dbReference>
<proteinExistence type="predicted"/>
<dbReference type="Gene3D" id="3.40.50.150">
    <property type="entry name" value="Vaccinia Virus protein VP39"/>
    <property type="match status" value="1"/>
</dbReference>
<keyword evidence="3" id="KW-1185">Reference proteome</keyword>
<evidence type="ECO:0000259" key="1">
    <source>
        <dbReference type="Pfam" id="PF12147"/>
    </source>
</evidence>
<dbReference type="InterPro" id="IPR022744">
    <property type="entry name" value="MeTrfase_dom_put"/>
</dbReference>
<evidence type="ECO:0000313" key="2">
    <source>
        <dbReference type="EMBL" id="MBB5037328.1"/>
    </source>
</evidence>
<dbReference type="SUPFAM" id="SSF53335">
    <property type="entry name" value="S-adenosyl-L-methionine-dependent methyltransferases"/>
    <property type="match status" value="1"/>
</dbReference>
<protein>
    <submittedName>
        <fullName evidence="2">Extracellular factor (EF) 3-hydroxypalmitic acid methyl ester biosynthesis protein</fullName>
    </submittedName>
</protein>
<dbReference type="EMBL" id="JACHIF010000002">
    <property type="protein sequence ID" value="MBB5037328.1"/>
    <property type="molecule type" value="Genomic_DNA"/>
</dbReference>
<evidence type="ECO:0000313" key="3">
    <source>
        <dbReference type="Proteomes" id="UP000534294"/>
    </source>
</evidence>
<dbReference type="InterPro" id="IPR029063">
    <property type="entry name" value="SAM-dependent_MTases_sf"/>
</dbReference>
<name>A0A7W7YJF8_9BACT</name>
<dbReference type="RefSeq" id="WP_184207108.1">
    <property type="nucleotide sequence ID" value="NZ_JACHIF010000002.1"/>
</dbReference>
<reference evidence="2 3" key="1">
    <citation type="submission" date="2020-08" db="EMBL/GenBank/DDBJ databases">
        <title>Genomic Encyclopedia of Type Strains, Phase IV (KMG-IV): sequencing the most valuable type-strain genomes for metagenomic binning, comparative biology and taxonomic classification.</title>
        <authorList>
            <person name="Goeker M."/>
        </authorList>
    </citation>
    <scope>NUCLEOTIDE SEQUENCE [LARGE SCALE GENOMIC DNA]</scope>
    <source>
        <strain evidence="2 3">DSM 12251</strain>
    </source>
</reference>
<dbReference type="AlphaFoldDB" id="A0A7W7YJF8"/>
<dbReference type="CDD" id="cd02440">
    <property type="entry name" value="AdoMet_MTases"/>
    <property type="match status" value="1"/>
</dbReference>
<dbReference type="Proteomes" id="UP000534294">
    <property type="component" value="Unassembled WGS sequence"/>
</dbReference>
<gene>
    <name evidence="2" type="ORF">HNQ64_001570</name>
</gene>
<organism evidence="2 3">
    <name type="scientific">Prosthecobacter dejongeii</name>
    <dbReference type="NCBI Taxonomy" id="48465"/>
    <lineage>
        <taxon>Bacteria</taxon>
        <taxon>Pseudomonadati</taxon>
        <taxon>Verrucomicrobiota</taxon>
        <taxon>Verrucomicrobiia</taxon>
        <taxon>Verrucomicrobiales</taxon>
        <taxon>Verrucomicrobiaceae</taxon>
        <taxon>Prosthecobacter</taxon>
    </lineage>
</organism>
<accession>A0A7W7YJF8</accession>
<feature type="domain" description="Methyltransferase" evidence="1">
    <location>
        <begin position="255"/>
        <end position="423"/>
    </location>
</feature>